<name>A0A922IZF8_CARIL</name>
<feature type="compositionally biased region" description="Polar residues" evidence="1">
    <location>
        <begin position="896"/>
        <end position="907"/>
    </location>
</feature>
<feature type="compositionally biased region" description="Basic and acidic residues" evidence="1">
    <location>
        <begin position="1108"/>
        <end position="1117"/>
    </location>
</feature>
<accession>A0A922IZF8</accession>
<feature type="compositionally biased region" description="Basic and acidic residues" evidence="1">
    <location>
        <begin position="718"/>
        <end position="763"/>
    </location>
</feature>
<feature type="region of interest" description="Disordered" evidence="1">
    <location>
        <begin position="977"/>
        <end position="1122"/>
    </location>
</feature>
<organism evidence="2 3">
    <name type="scientific">Carya illinoinensis</name>
    <name type="common">Pecan</name>
    <dbReference type="NCBI Taxonomy" id="32201"/>
    <lineage>
        <taxon>Eukaryota</taxon>
        <taxon>Viridiplantae</taxon>
        <taxon>Streptophyta</taxon>
        <taxon>Embryophyta</taxon>
        <taxon>Tracheophyta</taxon>
        <taxon>Spermatophyta</taxon>
        <taxon>Magnoliopsida</taxon>
        <taxon>eudicotyledons</taxon>
        <taxon>Gunneridae</taxon>
        <taxon>Pentapetalae</taxon>
        <taxon>rosids</taxon>
        <taxon>fabids</taxon>
        <taxon>Fagales</taxon>
        <taxon>Juglandaceae</taxon>
        <taxon>Carya</taxon>
    </lineage>
</organism>
<feature type="compositionally biased region" description="Basic residues" evidence="1">
    <location>
        <begin position="696"/>
        <end position="705"/>
    </location>
</feature>
<evidence type="ECO:0000313" key="3">
    <source>
        <dbReference type="Proteomes" id="UP000811246"/>
    </source>
</evidence>
<dbReference type="Proteomes" id="UP000811246">
    <property type="component" value="Chromosome 11"/>
</dbReference>
<feature type="region of interest" description="Disordered" evidence="1">
    <location>
        <begin position="286"/>
        <end position="335"/>
    </location>
</feature>
<evidence type="ECO:0000256" key="1">
    <source>
        <dbReference type="SAM" id="MobiDB-lite"/>
    </source>
</evidence>
<feature type="compositionally biased region" description="Basic and acidic residues" evidence="1">
    <location>
        <begin position="883"/>
        <end position="895"/>
    </location>
</feature>
<feature type="region of interest" description="Disordered" evidence="1">
    <location>
        <begin position="845"/>
        <end position="907"/>
    </location>
</feature>
<feature type="region of interest" description="Disordered" evidence="1">
    <location>
        <begin position="691"/>
        <end position="763"/>
    </location>
</feature>
<comment type="caution">
    <text evidence="2">The sequence shown here is derived from an EMBL/GenBank/DDBJ whole genome shotgun (WGS) entry which is preliminary data.</text>
</comment>
<feature type="compositionally biased region" description="Polar residues" evidence="1">
    <location>
        <begin position="1181"/>
        <end position="1199"/>
    </location>
</feature>
<feature type="compositionally biased region" description="Polar residues" evidence="1">
    <location>
        <begin position="867"/>
        <end position="882"/>
    </location>
</feature>
<feature type="region of interest" description="Disordered" evidence="1">
    <location>
        <begin position="934"/>
        <end position="964"/>
    </location>
</feature>
<dbReference type="EMBL" id="CM031835">
    <property type="protein sequence ID" value="KAG6687383.1"/>
    <property type="molecule type" value="Genomic_DNA"/>
</dbReference>
<feature type="region of interest" description="Disordered" evidence="1">
    <location>
        <begin position="1181"/>
        <end position="1204"/>
    </location>
</feature>
<reference evidence="2" key="1">
    <citation type="submission" date="2021-01" db="EMBL/GenBank/DDBJ databases">
        <authorList>
            <person name="Lovell J.T."/>
            <person name="Bentley N."/>
            <person name="Bhattarai G."/>
            <person name="Jenkins J.W."/>
            <person name="Sreedasyam A."/>
            <person name="Alarcon Y."/>
            <person name="Bock C."/>
            <person name="Boston L."/>
            <person name="Carlson J."/>
            <person name="Cervantes K."/>
            <person name="Clermont K."/>
            <person name="Krom N."/>
            <person name="Kubenka K."/>
            <person name="Mamidi S."/>
            <person name="Mattison C."/>
            <person name="Monteros M."/>
            <person name="Pisani C."/>
            <person name="Plott C."/>
            <person name="Rajasekar S."/>
            <person name="Rhein H.S."/>
            <person name="Rohla C."/>
            <person name="Song M."/>
            <person name="Hilaire R.S."/>
            <person name="Shu S."/>
            <person name="Wells L."/>
            <person name="Wang X."/>
            <person name="Webber J."/>
            <person name="Heerema R.J."/>
            <person name="Klein P."/>
            <person name="Conner P."/>
            <person name="Grauke L."/>
            <person name="Grimwood J."/>
            <person name="Schmutz J."/>
            <person name="Randall J.J."/>
        </authorList>
    </citation>
    <scope>NUCLEOTIDE SEQUENCE</scope>
    <source>
        <tissue evidence="2">Leaf</tissue>
    </source>
</reference>
<evidence type="ECO:0000313" key="2">
    <source>
        <dbReference type="EMBL" id="KAG6687383.1"/>
    </source>
</evidence>
<feature type="compositionally biased region" description="Basic and acidic residues" evidence="1">
    <location>
        <begin position="1282"/>
        <end position="1293"/>
    </location>
</feature>
<sequence length="1348" mass="147262">MAEPGSDDDKVSQNNIVFVDTSLDTHLALMVSDCDTVSDLKKKIIYEHPLCFPNIGLIQIHALKVKRKGYFYHLSDSMFVKSAFDGVKKNWFLGVDASRSAEHGENQHCLVPATENNLLRCFGIKNGTSFDRIDPPHDGPLKRQSNYDGSSLPLVESNHNAKENVPIADWYGSSESSRGVLKEKDASFTGVDKDTSQQDIIIPEKSLIDAGREVSCDMRMGIKDIADEPCRSSSSNTSRRLVSKIKKTDYLSKETEVTEKHGDCVTGNFNNDVDLKCKKSLEEASQVRLHGKRKRKIEKKDEDEDSLEGKTALTCNSNKKNSKAVGTSQHSMGDKLKTNATLDTIFTEPVEDVHLLETGSRSGKSKKRRKKSSNSINQVLAEVPSAGKDAGENFSAAVVIKCKVLGEEPGETSVPRQGVQEAATSELCGISIMEKKHVDLVHKEEEINKLPLSLVHKQKANATLERLASEPFKNVHLVVGIDSGSGKKKSSNPSTQVDAAAPSCEKVVGEESSRVAVGINLEDSSNGPHLDGDIVQDAMTSEHCGLSPKEKQCDPFPEIGEHDKLPDINMCDTSAGNVNSNDDASNEETAVGVGKMKNLKDGCIFELKGFKEPSSLRKDIELSRPENTVPNDEDDCETGLTDRVYVERESSHNRVSKRILSEKFKPPSQNETDMNAKEVIATSESLNGTGILKERKSVKKGRKKRKIEDSVEGTLMKSRLEHTKCSEHDISSTEPHKTINGDDYSCKDKQEERDFSPVKGKEVSKTKTVSTRVLGAGWETGEVNGDEVESLQHISKAQANSESTDEKMGKKLSKTKTVKASLFSTGRETCNAREDEVDSFQKIGKTQLNAENVDEKIKRRFKKKKNSAAQDTGHHSSMPSADNQRKAEASSKMRNENQGSEGKLLASNTITMQFQGSVSKDECAEHMLHLGKKEILKISRSEDSVGGKPIKSGEEHGKSSEHDIFSSHFCENVIGDHSSVNAKKEGNFSRTKGKASKSKTLSTSLFGAGQETSDVNVDEVESSLHDSKTQANAENGNEKMRKKSKKKPNSATKSLPVQDDGHKDPIPSTNNQSEVKVSTKMKNEKEGNGGKSEAGKSSTTIQLQGSLSKDERAEHTLQPENKLLKVSTRSGTIAPLIGKSDKLTSLPEDARRLSIADAELTSINSEKKSEAFAVSKSNLGNSKKTVDQNKLGNKSQSGVGQAVRKASINDVGEVVNRSEHDKSLLTKSGTIFNDYSSGSSEDDDGVKNSDSSIRTPSANSFSSDYSDGESNANLNSPQDGSYDSKRKNSDGRSIRKARSSSRAKSLTLDTILRSSSRYKKAKQTAVQSELEDTESQPVDYVPDSLVDI</sequence>
<gene>
    <name evidence="2" type="ORF">I3842_11G068400</name>
</gene>
<feature type="compositionally biased region" description="Polar residues" evidence="1">
    <location>
        <begin position="1067"/>
        <end position="1076"/>
    </location>
</feature>
<protein>
    <submittedName>
        <fullName evidence="2">Uncharacterized protein</fullName>
    </submittedName>
</protein>
<feature type="region of interest" description="Disordered" evidence="1">
    <location>
        <begin position="483"/>
        <end position="505"/>
    </location>
</feature>
<feature type="region of interest" description="Disordered" evidence="1">
    <location>
        <begin position="796"/>
        <end position="816"/>
    </location>
</feature>
<feature type="region of interest" description="Disordered" evidence="1">
    <location>
        <begin position="1229"/>
        <end position="1348"/>
    </location>
</feature>
<feature type="compositionally biased region" description="Polar residues" evidence="1">
    <location>
        <begin position="313"/>
        <end position="331"/>
    </location>
</feature>
<feature type="compositionally biased region" description="Polar residues" evidence="1">
    <location>
        <begin position="1248"/>
        <end position="1281"/>
    </location>
</feature>
<feature type="region of interest" description="Disordered" evidence="1">
    <location>
        <begin position="648"/>
        <end position="675"/>
    </location>
</feature>
<proteinExistence type="predicted"/>